<name>Q0JYK7_CUPNH</name>
<evidence type="ECO:0000259" key="1">
    <source>
        <dbReference type="SMART" id="SM00953"/>
    </source>
</evidence>
<dbReference type="KEGG" id="reh:H16_B2385"/>
<proteinExistence type="predicted"/>
<dbReference type="OrthoDB" id="648213at2"/>
<dbReference type="AlphaFoldDB" id="Q0JYK7"/>
<dbReference type="eggNOG" id="ENOG502Z9NV">
    <property type="taxonomic scope" value="Bacteria"/>
</dbReference>
<dbReference type="InterPro" id="IPR014914">
    <property type="entry name" value="RES_dom"/>
</dbReference>
<organism evidence="2 4">
    <name type="scientific">Cupriavidus necator (strain ATCC 17699 / DSM 428 / KCTC 22496 / NCIMB 10442 / H16 / Stanier 337)</name>
    <name type="common">Ralstonia eutropha</name>
    <dbReference type="NCBI Taxonomy" id="381666"/>
    <lineage>
        <taxon>Bacteria</taxon>
        <taxon>Pseudomonadati</taxon>
        <taxon>Pseudomonadota</taxon>
        <taxon>Betaproteobacteria</taxon>
        <taxon>Burkholderiales</taxon>
        <taxon>Burkholderiaceae</taxon>
        <taxon>Cupriavidus</taxon>
    </lineage>
</organism>
<dbReference type="EMBL" id="CP039288">
    <property type="protein sequence ID" value="QCC04938.1"/>
    <property type="molecule type" value="Genomic_DNA"/>
</dbReference>
<dbReference type="RefSeq" id="WP_011617831.1">
    <property type="nucleotide sequence ID" value="NC_008314.1"/>
</dbReference>
<evidence type="ECO:0000313" key="4">
    <source>
        <dbReference type="Proteomes" id="UP000008210"/>
    </source>
</evidence>
<dbReference type="EMBL" id="AM260480">
    <property type="protein sequence ID" value="CAJ97167.1"/>
    <property type="molecule type" value="Genomic_DNA"/>
</dbReference>
<keyword evidence="4" id="KW-1185">Reference proteome</keyword>
<reference evidence="2 4" key="1">
    <citation type="journal article" date="2006" name="Nat. Biotechnol.">
        <title>Genome sequence of the bioplastic-producing 'Knallgas' bacterium Ralstonia eutropha H16.</title>
        <authorList>
            <person name="Pohlmann A."/>
            <person name="Fricke W.F."/>
            <person name="Reinecke F."/>
            <person name="Kusian B."/>
            <person name="Liesegang H."/>
            <person name="Cramm R."/>
            <person name="Eitinger T."/>
            <person name="Ewering C."/>
            <person name="Potter M."/>
            <person name="Schwartz E."/>
            <person name="Strittmatter A."/>
            <person name="Voss I."/>
            <person name="Gottschalk G."/>
            <person name="Steinbuechel A."/>
            <person name="Friedrich B."/>
            <person name="Bowien B."/>
        </authorList>
    </citation>
    <scope>NUCLEOTIDE SEQUENCE [LARGE SCALE GENOMIC DNA]</scope>
    <source>
        <strain evidence="4">ATCC 17699 / DSM 428 / KCTC 22496 / NCIMB 10442 / H16 / Stanier 337</strain>
        <strain evidence="2">H16</strain>
    </source>
</reference>
<dbReference type="STRING" id="381666.H16_B2385"/>
<evidence type="ECO:0000313" key="5">
    <source>
        <dbReference type="Proteomes" id="UP000296079"/>
    </source>
</evidence>
<accession>Q0JYK7</accession>
<dbReference type="Pfam" id="PF08808">
    <property type="entry name" value="RES"/>
    <property type="match status" value="1"/>
</dbReference>
<protein>
    <submittedName>
        <fullName evidence="3">RES domain-containing protein</fullName>
    </submittedName>
</protein>
<dbReference type="HOGENOM" id="CLU_042379_0_1_4"/>
<gene>
    <name evidence="2" type="ordered locus">H16_B2385</name>
    <name evidence="3" type="ORF">E6A55_31225</name>
</gene>
<dbReference type="SMART" id="SM00953">
    <property type="entry name" value="RES"/>
    <property type="match status" value="1"/>
</dbReference>
<feature type="domain" description="RES" evidence="1">
    <location>
        <begin position="210"/>
        <end position="369"/>
    </location>
</feature>
<dbReference type="Proteomes" id="UP000008210">
    <property type="component" value="Chromosome 2"/>
</dbReference>
<reference evidence="3 5" key="2">
    <citation type="submission" date="2019-04" db="EMBL/GenBank/DDBJ databases">
        <title>Long-read de novo sequencing of Cupriavidus necator H16.</title>
        <authorList>
            <person name="Little G.T."/>
            <person name="Ehsaan M."/>
            <person name="Arenas-Lopez C."/>
            <person name="Jawed K."/>
            <person name="Winzer K."/>
            <person name="Kovacs K."/>
            <person name="Malys N."/>
            <person name="Minton N.P."/>
        </authorList>
    </citation>
    <scope>NUCLEOTIDE SEQUENCE [LARGE SCALE GENOMIC DNA]</scope>
    <source>
        <strain evidence="3 5">H16</strain>
    </source>
</reference>
<evidence type="ECO:0000313" key="2">
    <source>
        <dbReference type="EMBL" id="CAJ97167.1"/>
    </source>
</evidence>
<evidence type="ECO:0000313" key="3">
    <source>
        <dbReference type="EMBL" id="QCC04938.1"/>
    </source>
</evidence>
<sequence length="420" mass="47987">MERAVCYGCVKDLHLSEIIKAEGEKIECSVCDELEREAITIRRLGQIMEPIMREHFGLGQTVKRFGDNDSEWWEQEGDSLSYFVQDVLGQYFDFEDEIVSAIVDADDYWPGDGGEAYWDETSNYVPTRIRTGRYFEEWSYTLNELKHGRRFFSPSARALFEKLFQGIDELRARKGTRLHPVVRVLPKGTKIFRARLCSSRSLLKEIYADPIKHVGPPPAENARAGRMNAEGVVVLYGARDSETCLAEMRPALGSEVAIITMQTTHALRVLDFTRLDDARSGKALSYFQTDFTDQLERREFLRRLHSLISQPIVPGRESDYLITQTMAEYLAHVHEKPFDGILFSSVQRAGGINIVLFADKGLLTDKPEDAFRLKYVDGSIRLVSTTAIRYRHRELSVSAYDDGELWISNADGQEADQDWD</sequence>
<dbReference type="Proteomes" id="UP000296079">
    <property type="component" value="Chromosome 2"/>
</dbReference>